<dbReference type="PANTHER" id="PTHR12128:SF51">
    <property type="entry name" value="BLL4205 PROTEIN"/>
    <property type="match status" value="1"/>
</dbReference>
<dbReference type="InterPro" id="IPR013785">
    <property type="entry name" value="Aldolase_TIM"/>
</dbReference>
<gene>
    <name evidence="2" type="ORF">IV417_18795</name>
</gene>
<proteinExistence type="predicted"/>
<dbReference type="InterPro" id="IPR002220">
    <property type="entry name" value="DapA-like"/>
</dbReference>
<name>A0AAP2GAG3_9RHOB</name>
<dbReference type="SUPFAM" id="SSF51569">
    <property type="entry name" value="Aldolase"/>
    <property type="match status" value="1"/>
</dbReference>
<keyword evidence="1" id="KW-0456">Lyase</keyword>
<dbReference type="Proteomes" id="UP001315686">
    <property type="component" value="Unassembled WGS sequence"/>
</dbReference>
<dbReference type="EMBL" id="JADQAZ010000004">
    <property type="protein sequence ID" value="MBT0959444.1"/>
    <property type="molecule type" value="Genomic_DNA"/>
</dbReference>
<dbReference type="RefSeq" id="WP_327795678.1">
    <property type="nucleotide sequence ID" value="NZ_JADQAZ010000004.1"/>
</dbReference>
<dbReference type="SMART" id="SM01130">
    <property type="entry name" value="DHDPS"/>
    <property type="match status" value="1"/>
</dbReference>
<comment type="caution">
    <text evidence="2">The sequence shown here is derived from an EMBL/GenBank/DDBJ whole genome shotgun (WGS) entry which is preliminary data.</text>
</comment>
<sequence length="351" mass="38211">MMTDHIPSAALAAFQAGGVIPAHPLALTAERKLDEARQIALSRYYLDAGVTGMAVGVHTTQFEIRDHGLFRPVLEMAAEQAREWSDTPRFMIAGAVGDTAQAVREAQVARDLGYHAVLLSLAGREGTDAELIAHCREVSQVLPLIGFYLQTSMGGPVLSEAFWRGFAEIDNVVGIKMAPFDRYRTIDVVRAVVAAGREEEITLYTGNDDHIVADLLTPFEVMRGGKPVTVRIKGGLLGHWAVWTRAAVLMMERLKALDPAAPIDPAWLALDARTTDANSAFFDAANGYQGVIAGIHEVLHRQGLLAGTWCLNPAEAMGPGQGEKISRVYADYPDLNDDAFIRENLPRWLSP</sequence>
<dbReference type="PANTHER" id="PTHR12128">
    <property type="entry name" value="DIHYDRODIPICOLINATE SYNTHASE"/>
    <property type="match status" value="1"/>
</dbReference>
<dbReference type="Gene3D" id="3.20.20.70">
    <property type="entry name" value="Aldolase class I"/>
    <property type="match status" value="1"/>
</dbReference>
<dbReference type="GO" id="GO:0008840">
    <property type="term" value="F:4-hydroxy-tetrahydrodipicolinate synthase activity"/>
    <property type="evidence" value="ECO:0007669"/>
    <property type="project" value="TreeGrafter"/>
</dbReference>
<evidence type="ECO:0000313" key="3">
    <source>
        <dbReference type="Proteomes" id="UP001315686"/>
    </source>
</evidence>
<dbReference type="Pfam" id="PF00701">
    <property type="entry name" value="DHDPS"/>
    <property type="match status" value="1"/>
</dbReference>
<evidence type="ECO:0000256" key="1">
    <source>
        <dbReference type="ARBA" id="ARBA00023239"/>
    </source>
</evidence>
<organism evidence="2 3">
    <name type="scientific">Harenicola maris</name>
    <dbReference type="NCBI Taxonomy" id="2841044"/>
    <lineage>
        <taxon>Bacteria</taxon>
        <taxon>Pseudomonadati</taxon>
        <taxon>Pseudomonadota</taxon>
        <taxon>Alphaproteobacteria</taxon>
        <taxon>Rhodobacterales</taxon>
        <taxon>Paracoccaceae</taxon>
        <taxon>Harenicola</taxon>
    </lineage>
</organism>
<protein>
    <submittedName>
        <fullName evidence="2">Dihydrodipicolinate synthase family protein</fullName>
    </submittedName>
</protein>
<reference evidence="2 3" key="1">
    <citation type="journal article" date="2021" name="Arch. Microbiol.">
        <title>Harenicola maris gen. nov., sp. nov. isolated from the Sea of Japan shallow sediments.</title>
        <authorList>
            <person name="Romanenko L.A."/>
            <person name="Kurilenko V.V."/>
            <person name="Chernysheva N.Y."/>
            <person name="Tekutyeva L.A."/>
            <person name="Velansky P.V."/>
            <person name="Svetashev V.I."/>
            <person name="Isaeva M.P."/>
        </authorList>
    </citation>
    <scope>NUCLEOTIDE SEQUENCE [LARGE SCALE GENOMIC DNA]</scope>
    <source>
        <strain evidence="2 3">KMM 3653</strain>
    </source>
</reference>
<evidence type="ECO:0000313" key="2">
    <source>
        <dbReference type="EMBL" id="MBT0959444.1"/>
    </source>
</evidence>
<keyword evidence="3" id="KW-1185">Reference proteome</keyword>
<dbReference type="AlphaFoldDB" id="A0AAP2GAG3"/>
<accession>A0AAP2GAG3</accession>